<keyword evidence="2" id="KW-1185">Reference proteome</keyword>
<name>A0ABN8PEN6_9CNID</name>
<evidence type="ECO:0000313" key="1">
    <source>
        <dbReference type="EMBL" id="CAH3140033.1"/>
    </source>
</evidence>
<sequence>MLKCSIGSKVNTDCGFSARYPLIKEVIPVLSCTRDVRVHLKKVKVSSSSVLSEAELILLRAGIFDKEGEGVTVCPKHRDCLGLSWRPSRLCKHPMHPEGRKLTCDRGVSKKTSVDVMRRWNTLLPIGSGICRQCREHHREVEQLDMEGRTLSTCPIQQLISDSVNLTGGDTLCKTSLSESFEPPDSEPEQDSICSLNTPGGKEWMPTPEVKANLSSLNTFITRVTAREVSPVRGQLHSPLSDVANSTSRYYKRKSQQVCEAVLDCIAPGQSQVLFQLMTSDKISYIKRSSSLNEQKILQKLLILYDESNSWFTKQEILSIFVQDYSKSQLKEMIPGLSKWRIDQARKHAALVGPGRPKDPPEIRRTRLDPVRVDHFIDFIASPHYLQDVAFGTKVLKLSNGEHMEIPNVVRTVTATRLVNRFVKKRNLCHWEGQRCSPCLRLRRLSTSLIRLLKTGSPSLR</sequence>
<dbReference type="EMBL" id="CALNXK010000063">
    <property type="protein sequence ID" value="CAH3140033.1"/>
    <property type="molecule type" value="Genomic_DNA"/>
</dbReference>
<organism evidence="1 2">
    <name type="scientific">Porites lobata</name>
    <dbReference type="NCBI Taxonomy" id="104759"/>
    <lineage>
        <taxon>Eukaryota</taxon>
        <taxon>Metazoa</taxon>
        <taxon>Cnidaria</taxon>
        <taxon>Anthozoa</taxon>
        <taxon>Hexacorallia</taxon>
        <taxon>Scleractinia</taxon>
        <taxon>Fungiina</taxon>
        <taxon>Poritidae</taxon>
        <taxon>Porites</taxon>
    </lineage>
</organism>
<evidence type="ECO:0000313" key="2">
    <source>
        <dbReference type="Proteomes" id="UP001159405"/>
    </source>
</evidence>
<protein>
    <submittedName>
        <fullName evidence="1">Uncharacterized protein</fullName>
    </submittedName>
</protein>
<dbReference type="Proteomes" id="UP001159405">
    <property type="component" value="Unassembled WGS sequence"/>
</dbReference>
<comment type="caution">
    <text evidence="1">The sequence shown here is derived from an EMBL/GenBank/DDBJ whole genome shotgun (WGS) entry which is preliminary data.</text>
</comment>
<proteinExistence type="predicted"/>
<reference evidence="1 2" key="1">
    <citation type="submission" date="2022-05" db="EMBL/GenBank/DDBJ databases">
        <authorList>
            <consortium name="Genoscope - CEA"/>
            <person name="William W."/>
        </authorList>
    </citation>
    <scope>NUCLEOTIDE SEQUENCE [LARGE SCALE GENOMIC DNA]</scope>
</reference>
<gene>
    <name evidence="1" type="ORF">PLOB_00040970</name>
</gene>
<accession>A0ABN8PEN6</accession>